<dbReference type="InterPro" id="IPR017438">
    <property type="entry name" value="ATP-NAD_kinase_N"/>
</dbReference>
<dbReference type="InterPro" id="IPR016064">
    <property type="entry name" value="NAD/diacylglycerol_kinase_sf"/>
</dbReference>
<dbReference type="SMART" id="SM00046">
    <property type="entry name" value="DAGKc"/>
    <property type="match status" value="1"/>
</dbReference>
<keyword evidence="3" id="KW-1185">Reference proteome</keyword>
<dbReference type="EMBL" id="LNYT01000022">
    <property type="protein sequence ID" value="KTD45583.1"/>
    <property type="molecule type" value="Genomic_DNA"/>
</dbReference>
<dbReference type="InterPro" id="IPR001206">
    <property type="entry name" value="Diacylglycerol_kinase_cat_dom"/>
</dbReference>
<dbReference type="GO" id="GO:0016301">
    <property type="term" value="F:kinase activity"/>
    <property type="evidence" value="ECO:0007669"/>
    <property type="project" value="UniProtKB-KW"/>
</dbReference>
<keyword evidence="2" id="KW-0418">Kinase</keyword>
<dbReference type="PATRIC" id="fig|458.5.peg.2483"/>
<proteinExistence type="predicted"/>
<dbReference type="Pfam" id="PF00781">
    <property type="entry name" value="DAGK_cat"/>
    <property type="match status" value="1"/>
</dbReference>
<sequence length="338" mass="38713">MRDFLVFLRFFVKNSNKNPVWVAFSASKWLEKPLPCNYAWCITIKNGDFMTALAVIINQQAKNAQSAAPYLQGLEAGGIAYDLYEVNASDLDATIKECQPKYDILLVGGGDGTVRSAAHYCATTRTVMGVLPLGTLNHFARELLLPLTVEDLVEALKQRTTTVIDLAEVNGQVFVNNSSIGFYPKFARRRDLYSRKYYKWLSYIPSFIDSLRKHPTLSLQVKNDHFVLSLRTSFLMVSNNLYTYEFPATFKRDDFTSGRLGLYFFRHGRMRLLKILRALLNRRSNFEFRESKSPIEIHCQDVAELNVSLDGDVRRMESPLRYKIIPQGLRLITIEKPP</sequence>
<protein>
    <submittedName>
        <fullName evidence="2">Diacylglycerol kinase</fullName>
    </submittedName>
</protein>
<gene>
    <name evidence="2" type="ORF">Lrub_2380</name>
</gene>
<dbReference type="Gene3D" id="3.40.50.10330">
    <property type="entry name" value="Probable inorganic polyphosphate/atp-NAD kinase, domain 1"/>
    <property type="match status" value="1"/>
</dbReference>
<evidence type="ECO:0000313" key="3">
    <source>
        <dbReference type="Proteomes" id="UP000054608"/>
    </source>
</evidence>
<dbReference type="SUPFAM" id="SSF111331">
    <property type="entry name" value="NAD kinase/diacylglycerol kinase-like"/>
    <property type="match status" value="1"/>
</dbReference>
<evidence type="ECO:0000313" key="2">
    <source>
        <dbReference type="EMBL" id="KTD45583.1"/>
    </source>
</evidence>
<dbReference type="AlphaFoldDB" id="A0A0W0XLW1"/>
<accession>A0A0W0XLW1</accession>
<dbReference type="PROSITE" id="PS50146">
    <property type="entry name" value="DAGK"/>
    <property type="match status" value="1"/>
</dbReference>
<dbReference type="Gene3D" id="2.60.200.40">
    <property type="match status" value="1"/>
</dbReference>
<dbReference type="STRING" id="458.Lrub_2380"/>
<evidence type="ECO:0000259" key="1">
    <source>
        <dbReference type="PROSITE" id="PS50146"/>
    </source>
</evidence>
<comment type="caution">
    <text evidence="2">The sequence shown here is derived from an EMBL/GenBank/DDBJ whole genome shotgun (WGS) entry which is preliminary data.</text>
</comment>
<keyword evidence="2" id="KW-0808">Transferase</keyword>
<reference evidence="2 3" key="1">
    <citation type="submission" date="2015-11" db="EMBL/GenBank/DDBJ databases">
        <title>Genomic analysis of 38 Legionella species identifies large and diverse effector repertoires.</title>
        <authorList>
            <person name="Burstein D."/>
            <person name="Amaro F."/>
            <person name="Zusman T."/>
            <person name="Lifshitz Z."/>
            <person name="Cohen O."/>
            <person name="Gilbert J.A."/>
            <person name="Pupko T."/>
            <person name="Shuman H.A."/>
            <person name="Segal G."/>
        </authorList>
    </citation>
    <scope>NUCLEOTIDE SEQUENCE [LARGE SCALE GENOMIC DNA]</scope>
    <source>
        <strain evidence="2 3">WA-270A-C2</strain>
    </source>
</reference>
<organism evidence="2 3">
    <name type="scientific">Legionella rubrilucens</name>
    <dbReference type="NCBI Taxonomy" id="458"/>
    <lineage>
        <taxon>Bacteria</taxon>
        <taxon>Pseudomonadati</taxon>
        <taxon>Pseudomonadota</taxon>
        <taxon>Gammaproteobacteria</taxon>
        <taxon>Legionellales</taxon>
        <taxon>Legionellaceae</taxon>
        <taxon>Legionella</taxon>
    </lineage>
</organism>
<dbReference type="Proteomes" id="UP000054608">
    <property type="component" value="Unassembled WGS sequence"/>
</dbReference>
<name>A0A0W0XLW1_9GAMM</name>
<feature type="domain" description="DAGKc" evidence="1">
    <location>
        <begin position="95"/>
        <end position="173"/>
    </location>
</feature>